<keyword evidence="3" id="KW-0378">Hydrolase</keyword>
<dbReference type="GO" id="GO:0052845">
    <property type="term" value="F:inositol-5-diphosphate-1,2,3,4,6-pentakisphosphate diphosphatase activity"/>
    <property type="evidence" value="ECO:0007669"/>
    <property type="project" value="EnsemblFungi"/>
</dbReference>
<dbReference type="GO" id="GO:0034431">
    <property type="term" value="F:bis(5'-adenosyl)-hexaphosphatase activity"/>
    <property type="evidence" value="ECO:0007669"/>
    <property type="project" value="EnsemblFungi"/>
</dbReference>
<sequence>MSEHESTKNHDLQSVFIKTEKARTGRENQVYSPEGARIVAGCIALSEDKHKVIMITSSKHTNRWILPKGGVEKDEITDYSKAAERETWEEAGVLGVVTRELMVVHDFRFKGKKKGLNVDTIIDGESIPKSEFHFYEMTVEELATSWPEGNNRSRRWCTYSEAKHELIKARRLELLDALNDSNIIKDVPVIEAGIEGHQIDAHEAADEY</sequence>
<dbReference type="EMBL" id="HG793127">
    <property type="protein sequence ID" value="CDK26298.1"/>
    <property type="molecule type" value="Genomic_DNA"/>
</dbReference>
<dbReference type="RefSeq" id="XP_022458304.1">
    <property type="nucleotide sequence ID" value="XM_022602505.1"/>
</dbReference>
<dbReference type="Pfam" id="PF00293">
    <property type="entry name" value="NUDIX"/>
    <property type="match status" value="1"/>
</dbReference>
<dbReference type="InterPro" id="IPR015797">
    <property type="entry name" value="NUDIX_hydrolase-like_dom_sf"/>
</dbReference>
<dbReference type="InterPro" id="IPR047198">
    <property type="entry name" value="DDP-like_NUDIX"/>
</dbReference>
<protein>
    <recommendedName>
        <fullName evidence="5">Nudix hydrolase domain-containing protein</fullName>
    </recommendedName>
</protein>
<dbReference type="PROSITE" id="PS51462">
    <property type="entry name" value="NUDIX"/>
    <property type="match status" value="1"/>
</dbReference>
<dbReference type="STRING" id="1382522.W6MJY1"/>
<dbReference type="GO" id="GO:0000298">
    <property type="term" value="F:endopolyphosphatase activity"/>
    <property type="evidence" value="ECO:0007669"/>
    <property type="project" value="EnsemblFungi"/>
</dbReference>
<dbReference type="GO" id="GO:0052745">
    <property type="term" value="F:inositol phosphate phosphatase activity"/>
    <property type="evidence" value="ECO:0007669"/>
    <property type="project" value="EnsemblFungi"/>
</dbReference>
<keyword evidence="2" id="KW-0479">Metal-binding</keyword>
<dbReference type="GeneID" id="34519692"/>
<evidence type="ECO:0000256" key="4">
    <source>
        <dbReference type="ARBA" id="ARBA00022842"/>
    </source>
</evidence>
<comment type="cofactor">
    <cofactor evidence="1">
        <name>Mg(2+)</name>
        <dbReference type="ChEBI" id="CHEBI:18420"/>
    </cofactor>
</comment>
<dbReference type="GO" id="GO:1901909">
    <property type="term" value="P:diadenosine hexaphosphate catabolic process"/>
    <property type="evidence" value="ECO:0007669"/>
    <property type="project" value="EnsemblFungi"/>
</dbReference>
<dbReference type="GO" id="GO:0006798">
    <property type="term" value="P:polyphosphate catabolic process"/>
    <property type="evidence" value="ECO:0007669"/>
    <property type="project" value="EnsemblFungi"/>
</dbReference>
<keyword evidence="7" id="KW-1185">Reference proteome</keyword>
<organism evidence="6 7">
    <name type="scientific">Kuraishia capsulata CBS 1993</name>
    <dbReference type="NCBI Taxonomy" id="1382522"/>
    <lineage>
        <taxon>Eukaryota</taxon>
        <taxon>Fungi</taxon>
        <taxon>Dikarya</taxon>
        <taxon>Ascomycota</taxon>
        <taxon>Saccharomycotina</taxon>
        <taxon>Pichiomycetes</taxon>
        <taxon>Pichiales</taxon>
        <taxon>Pichiaceae</taxon>
        <taxon>Kuraishia</taxon>
    </lineage>
</organism>
<dbReference type="SUPFAM" id="SSF55811">
    <property type="entry name" value="Nudix"/>
    <property type="match status" value="1"/>
</dbReference>
<dbReference type="Gene3D" id="3.90.79.10">
    <property type="entry name" value="Nucleoside Triphosphate Pyrophosphohydrolase"/>
    <property type="match status" value="1"/>
</dbReference>
<dbReference type="OrthoDB" id="2011998at2759"/>
<dbReference type="GO" id="GO:0030643">
    <property type="term" value="P:intracellular phosphate ion homeostasis"/>
    <property type="evidence" value="ECO:0007669"/>
    <property type="project" value="EnsemblFungi"/>
</dbReference>
<dbReference type="GO" id="GO:0034432">
    <property type="term" value="F:bis(5'-adenosyl)-pentaphosphatase activity"/>
    <property type="evidence" value="ECO:0007669"/>
    <property type="project" value="EnsemblFungi"/>
</dbReference>
<dbReference type="GO" id="GO:0008796">
    <property type="term" value="F:bis(5'-nucleosyl)-tetraphosphatase activity"/>
    <property type="evidence" value="ECO:0007669"/>
    <property type="project" value="EnsemblFungi"/>
</dbReference>
<dbReference type="GO" id="GO:0071543">
    <property type="term" value="P:diphosphoinositol polyphosphate metabolic process"/>
    <property type="evidence" value="ECO:0007669"/>
    <property type="project" value="TreeGrafter"/>
</dbReference>
<evidence type="ECO:0000256" key="2">
    <source>
        <dbReference type="ARBA" id="ARBA00022723"/>
    </source>
</evidence>
<gene>
    <name evidence="6" type="ORF">KUCA_T00002269001</name>
</gene>
<dbReference type="GO" id="GO:1990174">
    <property type="term" value="F:phosphodiesterase decapping endonuclease activity"/>
    <property type="evidence" value="ECO:0007669"/>
    <property type="project" value="EnsemblFungi"/>
</dbReference>
<evidence type="ECO:0000313" key="7">
    <source>
        <dbReference type="Proteomes" id="UP000019384"/>
    </source>
</evidence>
<dbReference type="GO" id="GO:0005634">
    <property type="term" value="C:nucleus"/>
    <property type="evidence" value="ECO:0007669"/>
    <property type="project" value="TreeGrafter"/>
</dbReference>
<name>W6MJY1_9ASCO</name>
<evidence type="ECO:0000256" key="1">
    <source>
        <dbReference type="ARBA" id="ARBA00001946"/>
    </source>
</evidence>
<reference evidence="6" key="1">
    <citation type="submission" date="2013-12" db="EMBL/GenBank/DDBJ databases">
        <authorList>
            <person name="Genoscope - CEA"/>
        </authorList>
    </citation>
    <scope>NUCLEOTIDE SEQUENCE</scope>
    <source>
        <strain evidence="6">CBS 1993</strain>
    </source>
</reference>
<dbReference type="GO" id="GO:1901907">
    <property type="term" value="P:diadenosine pentaphosphate catabolic process"/>
    <property type="evidence" value="ECO:0007669"/>
    <property type="project" value="EnsemblFungi"/>
</dbReference>
<keyword evidence="4" id="KW-0460">Magnesium</keyword>
<accession>W6MJY1</accession>
<evidence type="ECO:0000256" key="3">
    <source>
        <dbReference type="ARBA" id="ARBA00022801"/>
    </source>
</evidence>
<dbReference type="AlphaFoldDB" id="W6MJY1"/>
<dbReference type="InterPro" id="IPR000086">
    <property type="entry name" value="NUDIX_hydrolase_dom"/>
</dbReference>
<dbReference type="GO" id="GO:0052847">
    <property type="term" value="F:inositol-1,5-bisdiphosphate-2,3,4,6-tetrakisphosphate 5-diphosphatase activity"/>
    <property type="evidence" value="ECO:0007669"/>
    <property type="project" value="EnsemblFungi"/>
</dbReference>
<dbReference type="GO" id="GO:0005737">
    <property type="term" value="C:cytoplasm"/>
    <property type="evidence" value="ECO:0007669"/>
    <property type="project" value="TreeGrafter"/>
</dbReference>
<proteinExistence type="predicted"/>
<dbReference type="GO" id="GO:0046872">
    <property type="term" value="F:metal ion binding"/>
    <property type="evidence" value="ECO:0007669"/>
    <property type="project" value="UniProtKB-KW"/>
</dbReference>
<dbReference type="Proteomes" id="UP000019384">
    <property type="component" value="Unassembled WGS sequence"/>
</dbReference>
<dbReference type="GO" id="GO:0052846">
    <property type="term" value="F:inositol-1,5-bisdiphosphate-2,3,4,6-tetrakisphosphate 1-diphosphatase activity"/>
    <property type="evidence" value="ECO:0007669"/>
    <property type="project" value="EnsemblFungi"/>
</dbReference>
<dbReference type="GO" id="GO:1901911">
    <property type="term" value="P:adenosine 5'-(hexahydrogen pentaphosphate) catabolic process"/>
    <property type="evidence" value="ECO:0007669"/>
    <property type="project" value="EnsemblFungi"/>
</dbReference>
<dbReference type="PANTHER" id="PTHR12629:SF0">
    <property type="entry name" value="DIPHOSPHOINOSITOL-POLYPHOSPHATE DIPHOSPHATASE"/>
    <property type="match status" value="1"/>
</dbReference>
<feature type="domain" description="Nudix hydrolase" evidence="5">
    <location>
        <begin position="35"/>
        <end position="179"/>
    </location>
</feature>
<reference evidence="6" key="2">
    <citation type="submission" date="2014-02" db="EMBL/GenBank/DDBJ databases">
        <title>Complete DNA sequence of /Kuraishia capsulata/ illustrates novel genomic features among budding yeasts (/Saccharomycotina/).</title>
        <authorList>
            <person name="Morales L."/>
            <person name="Noel B."/>
            <person name="Porcel B."/>
            <person name="Marcet-Houben M."/>
            <person name="Hullo M-F."/>
            <person name="Sacerdot C."/>
            <person name="Tekaia F."/>
            <person name="Leh-Louis V."/>
            <person name="Despons L."/>
            <person name="Khanna V."/>
            <person name="Aury J-M."/>
            <person name="Barbe V."/>
            <person name="Couloux A."/>
            <person name="Labadie K."/>
            <person name="Pelletier E."/>
            <person name="Souciet J-L."/>
            <person name="Boekhout T."/>
            <person name="Gabaldon T."/>
            <person name="Wincker P."/>
            <person name="Dujon B."/>
        </authorList>
    </citation>
    <scope>NUCLEOTIDE SEQUENCE</scope>
    <source>
        <strain evidence="6">CBS 1993</strain>
    </source>
</reference>
<evidence type="ECO:0000259" key="5">
    <source>
        <dbReference type="PROSITE" id="PS51462"/>
    </source>
</evidence>
<dbReference type="PANTHER" id="PTHR12629">
    <property type="entry name" value="DIPHOSPHOINOSITOL POLYPHOSPHATE PHOSPHOHYDROLASE"/>
    <property type="match status" value="1"/>
</dbReference>
<dbReference type="CDD" id="cd04666">
    <property type="entry name" value="NUDIX_DIPP2_like_Nudt4"/>
    <property type="match status" value="1"/>
</dbReference>
<dbReference type="HOGENOM" id="CLU_037162_5_3_1"/>
<dbReference type="GO" id="GO:0052843">
    <property type="term" value="F:inositol-1-diphosphate-2,3,4,5,6-pentakisphosphate diphosphatase activity"/>
    <property type="evidence" value="ECO:0007669"/>
    <property type="project" value="EnsemblFungi"/>
</dbReference>
<dbReference type="GO" id="GO:0071545">
    <property type="term" value="P:inositol phosphate catabolic process"/>
    <property type="evidence" value="ECO:0007669"/>
    <property type="project" value="EnsemblFungi"/>
</dbReference>
<evidence type="ECO:0000313" key="6">
    <source>
        <dbReference type="EMBL" id="CDK26298.1"/>
    </source>
</evidence>